<feature type="domain" description="DUF1980" evidence="2">
    <location>
        <begin position="2"/>
        <end position="111"/>
    </location>
</feature>
<reference evidence="4" key="1">
    <citation type="submission" date="2022-02" db="EMBL/GenBank/DDBJ databases">
        <title>Halalkalibacter sp. nov. isolated from Lonar Lake, India.</title>
        <authorList>
            <person name="Joshi A."/>
            <person name="Thite S."/>
            <person name="Lodha T."/>
        </authorList>
    </citation>
    <scope>NUCLEOTIDE SEQUENCE</scope>
    <source>
        <strain evidence="4">MEB205</strain>
    </source>
</reference>
<feature type="domain" description="DUF1980" evidence="3">
    <location>
        <begin position="127"/>
        <end position="259"/>
    </location>
</feature>
<keyword evidence="5" id="KW-1185">Reference proteome</keyword>
<evidence type="ECO:0000256" key="1">
    <source>
        <dbReference type="SAM" id="Phobius"/>
    </source>
</evidence>
<accession>A0A9X1ZW18</accession>
<feature type="transmembrane region" description="Helical" evidence="1">
    <location>
        <begin position="80"/>
        <end position="98"/>
    </location>
</feature>
<dbReference type="PANTHER" id="PTHR40047:SF1">
    <property type="entry name" value="UPF0703 PROTEIN YCGQ"/>
    <property type="match status" value="1"/>
</dbReference>
<keyword evidence="1" id="KW-1133">Transmembrane helix</keyword>
<dbReference type="RefSeq" id="WP_250095496.1">
    <property type="nucleotide sequence ID" value="NZ_JAKRYL010000004.1"/>
</dbReference>
<dbReference type="InterPro" id="IPR052955">
    <property type="entry name" value="UPF0703_membrane_permease"/>
</dbReference>
<organism evidence="4 5">
    <name type="scientific">Halalkalibacter alkaliphilus</name>
    <dbReference type="NCBI Taxonomy" id="2917993"/>
    <lineage>
        <taxon>Bacteria</taxon>
        <taxon>Bacillati</taxon>
        <taxon>Bacillota</taxon>
        <taxon>Bacilli</taxon>
        <taxon>Bacillales</taxon>
        <taxon>Bacillaceae</taxon>
        <taxon>Halalkalibacter</taxon>
    </lineage>
</organism>
<evidence type="ECO:0000313" key="5">
    <source>
        <dbReference type="Proteomes" id="UP001139150"/>
    </source>
</evidence>
<comment type="caution">
    <text evidence="4">The sequence shown here is derived from an EMBL/GenBank/DDBJ whole genome shotgun (WGS) entry which is preliminary data.</text>
</comment>
<sequence>MLLLFAVFIFILHESGEITRFINPDYLYFSQIASVIFLFLFFVQVPRMFTTSQDEHDHSECGPWGCNHGSGEGGLSLRTIFAYGLITIPLLSGFLLPYKDFGAEEALKRGVSYSTHDHGHLEDHKLIETKMDHRVQEMLNQPVLYFDNHNFARYISIVTTYPENFVGQPIELEGFILEDEFHSKNHTVITRFLVTHCVADAHATGLVIASGDSLGIQENTWIRVKGELNVRKDDRNLIAIINVSNWEEIQPPIDPYVYP</sequence>
<dbReference type="Pfam" id="PF09323">
    <property type="entry name" value="DUF1980"/>
    <property type="match status" value="1"/>
</dbReference>
<name>A0A9X1ZW18_9BACI</name>
<dbReference type="NCBIfam" id="TIGR03943">
    <property type="entry name" value="TIGR03943 family putative permease subunit"/>
    <property type="match status" value="1"/>
</dbReference>
<dbReference type="Proteomes" id="UP001139150">
    <property type="component" value="Unassembled WGS sequence"/>
</dbReference>
<protein>
    <submittedName>
        <fullName evidence="4">TIGR03943 family protein</fullName>
    </submittedName>
</protein>
<dbReference type="Pfam" id="PF21537">
    <property type="entry name" value="DUF1980_C"/>
    <property type="match status" value="1"/>
</dbReference>
<dbReference type="InterPro" id="IPR048493">
    <property type="entry name" value="DUF1980_N"/>
</dbReference>
<evidence type="ECO:0000259" key="2">
    <source>
        <dbReference type="Pfam" id="PF09323"/>
    </source>
</evidence>
<dbReference type="PANTHER" id="PTHR40047">
    <property type="entry name" value="UPF0703 PROTEIN YCGQ"/>
    <property type="match status" value="1"/>
</dbReference>
<dbReference type="AlphaFoldDB" id="A0A9X1ZW18"/>
<dbReference type="InterPro" id="IPR015402">
    <property type="entry name" value="DUF1980"/>
</dbReference>
<keyword evidence="1" id="KW-0472">Membrane</keyword>
<dbReference type="InterPro" id="IPR048447">
    <property type="entry name" value="DUF1980_C"/>
</dbReference>
<proteinExistence type="predicted"/>
<evidence type="ECO:0000313" key="4">
    <source>
        <dbReference type="EMBL" id="MCL7746584.1"/>
    </source>
</evidence>
<gene>
    <name evidence="4" type="ORF">MF646_05540</name>
</gene>
<dbReference type="EMBL" id="JAKRYL010000004">
    <property type="protein sequence ID" value="MCL7746584.1"/>
    <property type="molecule type" value="Genomic_DNA"/>
</dbReference>
<evidence type="ECO:0000259" key="3">
    <source>
        <dbReference type="Pfam" id="PF21537"/>
    </source>
</evidence>
<keyword evidence="1" id="KW-0812">Transmembrane</keyword>
<feature type="transmembrane region" description="Helical" evidence="1">
    <location>
        <begin position="26"/>
        <end position="43"/>
    </location>
</feature>